<keyword evidence="6 12" id="KW-0067">ATP-binding</keyword>
<dbReference type="PANTHER" id="PTHR43766">
    <property type="entry name" value="TRYPTOPHAN--TRNA LIGASE, MITOCHONDRIAL"/>
    <property type="match status" value="1"/>
</dbReference>
<dbReference type="Pfam" id="PF00579">
    <property type="entry name" value="tRNA-synt_1b"/>
    <property type="match status" value="1"/>
</dbReference>
<dbReference type="InterPro" id="IPR002306">
    <property type="entry name" value="Trp-tRNA-ligase"/>
</dbReference>
<keyword evidence="14" id="KW-1185">Reference proteome</keyword>
<keyword evidence="7 12" id="KW-0648">Protein biosynthesis</keyword>
<dbReference type="PRINTS" id="PR01039">
    <property type="entry name" value="TRNASYNTHTRP"/>
</dbReference>
<evidence type="ECO:0000256" key="12">
    <source>
        <dbReference type="RuleBase" id="RU363036"/>
    </source>
</evidence>
<dbReference type="EMBL" id="MU006231">
    <property type="protein sequence ID" value="KAF2823846.1"/>
    <property type="molecule type" value="Genomic_DNA"/>
</dbReference>
<dbReference type="OrthoDB" id="15808at2759"/>
<dbReference type="FunFam" id="3.40.50.620:FF:000082">
    <property type="entry name" value="MSW1p Mitochondrial tryptophanyl-tRNA synthetase"/>
    <property type="match status" value="1"/>
</dbReference>
<reference evidence="13" key="1">
    <citation type="journal article" date="2020" name="Stud. Mycol.">
        <title>101 Dothideomycetes genomes: a test case for predicting lifestyles and emergence of pathogens.</title>
        <authorList>
            <person name="Haridas S."/>
            <person name="Albert R."/>
            <person name="Binder M."/>
            <person name="Bloem J."/>
            <person name="Labutti K."/>
            <person name="Salamov A."/>
            <person name="Andreopoulos B."/>
            <person name="Baker S."/>
            <person name="Barry K."/>
            <person name="Bills G."/>
            <person name="Bluhm B."/>
            <person name="Cannon C."/>
            <person name="Castanera R."/>
            <person name="Culley D."/>
            <person name="Daum C."/>
            <person name="Ezra D."/>
            <person name="Gonzalez J."/>
            <person name="Henrissat B."/>
            <person name="Kuo A."/>
            <person name="Liang C."/>
            <person name="Lipzen A."/>
            <person name="Lutzoni F."/>
            <person name="Magnuson J."/>
            <person name="Mondo S."/>
            <person name="Nolan M."/>
            <person name="Ohm R."/>
            <person name="Pangilinan J."/>
            <person name="Park H.-J."/>
            <person name="Ramirez L."/>
            <person name="Alfaro M."/>
            <person name="Sun H."/>
            <person name="Tritt A."/>
            <person name="Yoshinaga Y."/>
            <person name="Zwiers L.-H."/>
            <person name="Turgeon B."/>
            <person name="Goodwin S."/>
            <person name="Spatafora J."/>
            <person name="Crous P."/>
            <person name="Grigoriev I."/>
        </authorList>
    </citation>
    <scope>NUCLEOTIDE SEQUENCE</scope>
    <source>
        <strain evidence="13">CBS 113818</strain>
    </source>
</reference>
<dbReference type="InterPro" id="IPR050203">
    <property type="entry name" value="Trp-tRNA_synthetase"/>
</dbReference>
<evidence type="ECO:0000313" key="13">
    <source>
        <dbReference type="EMBL" id="KAF2823846.1"/>
    </source>
</evidence>
<dbReference type="CDD" id="cd00806">
    <property type="entry name" value="TrpRS_core"/>
    <property type="match status" value="1"/>
</dbReference>
<evidence type="ECO:0000256" key="11">
    <source>
        <dbReference type="ARBA" id="ARBA00069760"/>
    </source>
</evidence>
<dbReference type="InterPro" id="IPR001412">
    <property type="entry name" value="aa-tRNA-synth_I_CS"/>
</dbReference>
<dbReference type="GO" id="GO:0005524">
    <property type="term" value="F:ATP binding"/>
    <property type="evidence" value="ECO:0007669"/>
    <property type="project" value="UniProtKB-KW"/>
</dbReference>
<dbReference type="HAMAP" id="MF_00140_B">
    <property type="entry name" value="Trp_tRNA_synth_B"/>
    <property type="match status" value="1"/>
</dbReference>
<dbReference type="Gene3D" id="3.40.50.620">
    <property type="entry name" value="HUPs"/>
    <property type="match status" value="1"/>
</dbReference>
<dbReference type="Proteomes" id="UP000799424">
    <property type="component" value="Unassembled WGS sequence"/>
</dbReference>
<dbReference type="SUPFAM" id="SSF52374">
    <property type="entry name" value="Nucleotidylyl transferase"/>
    <property type="match status" value="1"/>
</dbReference>
<organism evidence="13 14">
    <name type="scientific">Ophiobolus disseminans</name>
    <dbReference type="NCBI Taxonomy" id="1469910"/>
    <lineage>
        <taxon>Eukaryota</taxon>
        <taxon>Fungi</taxon>
        <taxon>Dikarya</taxon>
        <taxon>Ascomycota</taxon>
        <taxon>Pezizomycotina</taxon>
        <taxon>Dothideomycetes</taxon>
        <taxon>Pleosporomycetidae</taxon>
        <taxon>Pleosporales</taxon>
        <taxon>Pleosporineae</taxon>
        <taxon>Phaeosphaeriaceae</taxon>
        <taxon>Ophiobolus</taxon>
    </lineage>
</organism>
<dbReference type="GO" id="GO:0070183">
    <property type="term" value="P:mitochondrial tryptophanyl-tRNA aminoacylation"/>
    <property type="evidence" value="ECO:0007669"/>
    <property type="project" value="TreeGrafter"/>
</dbReference>
<evidence type="ECO:0000256" key="2">
    <source>
        <dbReference type="ARBA" id="ARBA00005594"/>
    </source>
</evidence>
<dbReference type="InterPro" id="IPR014729">
    <property type="entry name" value="Rossmann-like_a/b/a_fold"/>
</dbReference>
<comment type="subcellular location">
    <subcellularLocation>
        <location evidence="1">Mitochondrion matrix</location>
    </subcellularLocation>
</comment>
<comment type="catalytic activity">
    <reaction evidence="10">
        <text>tRNA(Trp) + L-tryptophan + ATP = L-tryptophyl-tRNA(Trp) + AMP + diphosphate + H(+)</text>
        <dbReference type="Rhea" id="RHEA:24080"/>
        <dbReference type="Rhea" id="RHEA-COMP:9671"/>
        <dbReference type="Rhea" id="RHEA-COMP:9705"/>
        <dbReference type="ChEBI" id="CHEBI:15378"/>
        <dbReference type="ChEBI" id="CHEBI:30616"/>
        <dbReference type="ChEBI" id="CHEBI:33019"/>
        <dbReference type="ChEBI" id="CHEBI:57912"/>
        <dbReference type="ChEBI" id="CHEBI:78442"/>
        <dbReference type="ChEBI" id="CHEBI:78535"/>
        <dbReference type="ChEBI" id="CHEBI:456215"/>
        <dbReference type="EC" id="6.1.1.2"/>
    </reaction>
</comment>
<protein>
    <recommendedName>
        <fullName evidence="11">Tryptophan--tRNA ligase, mitochondrial</fullName>
        <ecNumber evidence="3">6.1.1.2</ecNumber>
    </recommendedName>
    <alternativeName>
        <fullName evidence="9">Tryptophanyl-tRNA synthetase</fullName>
    </alternativeName>
</protein>
<dbReference type="EC" id="6.1.1.2" evidence="3"/>
<evidence type="ECO:0000256" key="6">
    <source>
        <dbReference type="ARBA" id="ARBA00022840"/>
    </source>
</evidence>
<dbReference type="GO" id="GO:0005759">
    <property type="term" value="C:mitochondrial matrix"/>
    <property type="evidence" value="ECO:0007669"/>
    <property type="project" value="UniProtKB-SubCell"/>
</dbReference>
<dbReference type="PANTHER" id="PTHR43766:SF1">
    <property type="entry name" value="TRYPTOPHAN--TRNA LIGASE, MITOCHONDRIAL"/>
    <property type="match status" value="1"/>
</dbReference>
<evidence type="ECO:0000256" key="8">
    <source>
        <dbReference type="ARBA" id="ARBA00023146"/>
    </source>
</evidence>
<dbReference type="PROSITE" id="PS00178">
    <property type="entry name" value="AA_TRNA_LIGASE_I"/>
    <property type="match status" value="1"/>
</dbReference>
<keyword evidence="4 12" id="KW-0436">Ligase</keyword>
<dbReference type="NCBIfam" id="TIGR00233">
    <property type="entry name" value="trpS"/>
    <property type="match status" value="1"/>
</dbReference>
<evidence type="ECO:0000256" key="3">
    <source>
        <dbReference type="ARBA" id="ARBA00013161"/>
    </source>
</evidence>
<evidence type="ECO:0000256" key="10">
    <source>
        <dbReference type="ARBA" id="ARBA00049929"/>
    </source>
</evidence>
<sequence length="388" mass="42905">MSLLRIPRAVPLPSRICLNLLRYGSTLSSLKKEQGTKKVIFSGIQPTGVPHLGNYLGALRQWVKLQDEPSPDTTLLFSIVDLHAITIKQDPTQLATWRKEMLASLLAVGLNPKRSIIFAQSSVKQHAELMWMLSCGASMGYLGRMTQWKSKLSLPENASPLEPAANKDALKLGLFSYPVLQAADILLYNTTHVPVGEDQAQHLEFTRELAAGFNHVYAPHSASQPLLTVPRTLLSPAKRVMSLTDPAKKMSKSDPKPKSRILITDSKEDIHNKLKHALTDSIEGVSYDREKRPGVSNLVDLMYHFDESVAASPEDLARDLKGLSMRALKEKVADTVDVGIRDIRGRYEALIGGDQKELVQHAEDGAGRAEELAEETMKRVRSAMGMGW</sequence>
<proteinExistence type="inferred from homology"/>
<evidence type="ECO:0000256" key="5">
    <source>
        <dbReference type="ARBA" id="ARBA00022741"/>
    </source>
</evidence>
<dbReference type="Gene3D" id="1.10.240.10">
    <property type="entry name" value="Tyrosyl-Transfer RNA Synthetase"/>
    <property type="match status" value="1"/>
</dbReference>
<dbReference type="AlphaFoldDB" id="A0A6A6ZSQ6"/>
<dbReference type="FunFam" id="1.10.240.10:FF:000002">
    <property type="entry name" value="Tryptophan--tRNA ligase"/>
    <property type="match status" value="1"/>
</dbReference>
<evidence type="ECO:0000256" key="4">
    <source>
        <dbReference type="ARBA" id="ARBA00022598"/>
    </source>
</evidence>
<accession>A0A6A6ZSQ6</accession>
<name>A0A6A6ZSQ6_9PLEO</name>
<evidence type="ECO:0000313" key="14">
    <source>
        <dbReference type="Proteomes" id="UP000799424"/>
    </source>
</evidence>
<gene>
    <name evidence="13" type="ORF">CC86DRAFT_408866</name>
</gene>
<comment type="similarity">
    <text evidence="2 12">Belongs to the class-I aminoacyl-tRNA synthetase family.</text>
</comment>
<evidence type="ECO:0000256" key="7">
    <source>
        <dbReference type="ARBA" id="ARBA00022917"/>
    </source>
</evidence>
<evidence type="ECO:0000256" key="9">
    <source>
        <dbReference type="ARBA" id="ARBA00030268"/>
    </source>
</evidence>
<dbReference type="InterPro" id="IPR002305">
    <property type="entry name" value="aa-tRNA-synth_Ic"/>
</dbReference>
<dbReference type="GO" id="GO:0004830">
    <property type="term" value="F:tryptophan-tRNA ligase activity"/>
    <property type="evidence" value="ECO:0007669"/>
    <property type="project" value="UniProtKB-EC"/>
</dbReference>
<dbReference type="InterPro" id="IPR024109">
    <property type="entry name" value="Trp-tRNA-ligase_bac-type"/>
</dbReference>
<evidence type="ECO:0000256" key="1">
    <source>
        <dbReference type="ARBA" id="ARBA00004305"/>
    </source>
</evidence>
<keyword evidence="8 12" id="KW-0030">Aminoacyl-tRNA synthetase</keyword>
<keyword evidence="5 12" id="KW-0547">Nucleotide-binding</keyword>